<dbReference type="AlphaFoldDB" id="A0A4S8LC32"/>
<evidence type="ECO:0000313" key="2">
    <source>
        <dbReference type="EMBL" id="THU86404.1"/>
    </source>
</evidence>
<protein>
    <submittedName>
        <fullName evidence="2">Uncharacterized protein</fullName>
    </submittedName>
</protein>
<sequence length="312" mass="34093">MLRSFNDPPLASPPSLLFQTFYETISPLPPDSIDTSNQVQDPFAIHFFQHILGSKKWEIFSTLPGTKPRRGAKKGGNIVDHLLKVEIIKDLLRIYAPDYSRSFAHPWPGSPTGTVSLNSATILTLSGWSIAQFSTWSRRSLAAAVLCCYDARLQDIANATEIRLRAYASPSYVIASALGLDHVFDFITDTDLTNSLSITSKSLDSIIEQVTLRAHGTVAQFLNSQRSSLEDFVSQKALVQAELLSSQNPFQDALVAASSIDVNISQSVVHPKPGHTPIISVQAAATPPYIPTPAKTPYPRVDPIRQPSANRA</sequence>
<evidence type="ECO:0000313" key="3">
    <source>
        <dbReference type="Proteomes" id="UP000297245"/>
    </source>
</evidence>
<name>A0A4S8LC32_DENBC</name>
<evidence type="ECO:0000256" key="1">
    <source>
        <dbReference type="SAM" id="MobiDB-lite"/>
    </source>
</evidence>
<accession>A0A4S8LC32</accession>
<proteinExistence type="predicted"/>
<dbReference type="OrthoDB" id="2860408at2759"/>
<dbReference type="EMBL" id="ML179498">
    <property type="protein sequence ID" value="THU86404.1"/>
    <property type="molecule type" value="Genomic_DNA"/>
</dbReference>
<organism evidence="2 3">
    <name type="scientific">Dendrothele bispora (strain CBS 962.96)</name>
    <dbReference type="NCBI Taxonomy" id="1314807"/>
    <lineage>
        <taxon>Eukaryota</taxon>
        <taxon>Fungi</taxon>
        <taxon>Dikarya</taxon>
        <taxon>Basidiomycota</taxon>
        <taxon>Agaricomycotina</taxon>
        <taxon>Agaricomycetes</taxon>
        <taxon>Agaricomycetidae</taxon>
        <taxon>Agaricales</taxon>
        <taxon>Agaricales incertae sedis</taxon>
        <taxon>Dendrothele</taxon>
    </lineage>
</organism>
<reference evidence="2 3" key="1">
    <citation type="journal article" date="2019" name="Nat. Ecol. Evol.">
        <title>Megaphylogeny resolves global patterns of mushroom evolution.</title>
        <authorList>
            <person name="Varga T."/>
            <person name="Krizsan K."/>
            <person name="Foldi C."/>
            <person name="Dima B."/>
            <person name="Sanchez-Garcia M."/>
            <person name="Sanchez-Ramirez S."/>
            <person name="Szollosi G.J."/>
            <person name="Szarkandi J.G."/>
            <person name="Papp V."/>
            <person name="Albert L."/>
            <person name="Andreopoulos W."/>
            <person name="Angelini C."/>
            <person name="Antonin V."/>
            <person name="Barry K.W."/>
            <person name="Bougher N.L."/>
            <person name="Buchanan P."/>
            <person name="Buyck B."/>
            <person name="Bense V."/>
            <person name="Catcheside P."/>
            <person name="Chovatia M."/>
            <person name="Cooper J."/>
            <person name="Damon W."/>
            <person name="Desjardin D."/>
            <person name="Finy P."/>
            <person name="Geml J."/>
            <person name="Haridas S."/>
            <person name="Hughes K."/>
            <person name="Justo A."/>
            <person name="Karasinski D."/>
            <person name="Kautmanova I."/>
            <person name="Kiss B."/>
            <person name="Kocsube S."/>
            <person name="Kotiranta H."/>
            <person name="LaButti K.M."/>
            <person name="Lechner B.E."/>
            <person name="Liimatainen K."/>
            <person name="Lipzen A."/>
            <person name="Lukacs Z."/>
            <person name="Mihaltcheva S."/>
            <person name="Morgado L.N."/>
            <person name="Niskanen T."/>
            <person name="Noordeloos M.E."/>
            <person name="Ohm R.A."/>
            <person name="Ortiz-Santana B."/>
            <person name="Ovrebo C."/>
            <person name="Racz N."/>
            <person name="Riley R."/>
            <person name="Savchenko A."/>
            <person name="Shiryaev A."/>
            <person name="Soop K."/>
            <person name="Spirin V."/>
            <person name="Szebenyi C."/>
            <person name="Tomsovsky M."/>
            <person name="Tulloss R.E."/>
            <person name="Uehling J."/>
            <person name="Grigoriev I.V."/>
            <person name="Vagvolgyi C."/>
            <person name="Papp T."/>
            <person name="Martin F.M."/>
            <person name="Miettinen O."/>
            <person name="Hibbett D.S."/>
            <person name="Nagy L.G."/>
        </authorList>
    </citation>
    <scope>NUCLEOTIDE SEQUENCE [LARGE SCALE GENOMIC DNA]</scope>
    <source>
        <strain evidence="2 3">CBS 962.96</strain>
    </source>
</reference>
<keyword evidence="3" id="KW-1185">Reference proteome</keyword>
<dbReference type="Proteomes" id="UP000297245">
    <property type="component" value="Unassembled WGS sequence"/>
</dbReference>
<feature type="region of interest" description="Disordered" evidence="1">
    <location>
        <begin position="290"/>
        <end position="312"/>
    </location>
</feature>
<gene>
    <name evidence="2" type="ORF">K435DRAFT_868290</name>
</gene>